<dbReference type="PANTHER" id="PTHR46796:SF6">
    <property type="entry name" value="ARAC SUBFAMILY"/>
    <property type="match status" value="1"/>
</dbReference>
<dbReference type="InterPro" id="IPR020449">
    <property type="entry name" value="Tscrpt_reg_AraC-type_HTH"/>
</dbReference>
<reference evidence="5 6" key="1">
    <citation type="submission" date="2024-06" db="EMBL/GenBank/DDBJ databases">
        <authorList>
            <person name="Li Z."/>
            <person name="Jiang Y."/>
        </authorList>
    </citation>
    <scope>NUCLEOTIDE SEQUENCE [LARGE SCALE GENOMIC DNA]</scope>
    <source>
        <strain evidence="5 6">HSW-8</strain>
    </source>
</reference>
<protein>
    <submittedName>
        <fullName evidence="5">AraC family transcriptional regulator</fullName>
    </submittedName>
</protein>
<keyword evidence="1" id="KW-0805">Transcription regulation</keyword>
<evidence type="ECO:0000256" key="3">
    <source>
        <dbReference type="ARBA" id="ARBA00023163"/>
    </source>
</evidence>
<dbReference type="PROSITE" id="PS01124">
    <property type="entry name" value="HTH_ARAC_FAMILY_2"/>
    <property type="match status" value="1"/>
</dbReference>
<dbReference type="SUPFAM" id="SSF46689">
    <property type="entry name" value="Homeodomain-like"/>
    <property type="match status" value="1"/>
</dbReference>
<dbReference type="PRINTS" id="PR00032">
    <property type="entry name" value="HTHARAC"/>
</dbReference>
<gene>
    <name evidence="5" type="ORF">ABSH63_00230</name>
</gene>
<dbReference type="PANTHER" id="PTHR46796">
    <property type="entry name" value="HTH-TYPE TRANSCRIPTIONAL ACTIVATOR RHAS-RELATED"/>
    <property type="match status" value="1"/>
</dbReference>
<name>A0ABV2A5S0_9GAMM</name>
<comment type="caution">
    <text evidence="5">The sequence shown here is derived from an EMBL/GenBank/DDBJ whole genome shotgun (WGS) entry which is preliminary data.</text>
</comment>
<dbReference type="Gene3D" id="1.10.10.60">
    <property type="entry name" value="Homeodomain-like"/>
    <property type="match status" value="1"/>
</dbReference>
<dbReference type="InterPro" id="IPR018062">
    <property type="entry name" value="HTH_AraC-typ_CS"/>
</dbReference>
<keyword evidence="3" id="KW-0804">Transcription</keyword>
<dbReference type="InterPro" id="IPR018060">
    <property type="entry name" value="HTH_AraC"/>
</dbReference>
<feature type="domain" description="HTH araC/xylS-type" evidence="4">
    <location>
        <begin position="216"/>
        <end position="317"/>
    </location>
</feature>
<dbReference type="Pfam" id="PF14525">
    <property type="entry name" value="AraC_binding_2"/>
    <property type="match status" value="1"/>
</dbReference>
<dbReference type="PROSITE" id="PS00041">
    <property type="entry name" value="HTH_ARAC_FAMILY_1"/>
    <property type="match status" value="1"/>
</dbReference>
<dbReference type="InterPro" id="IPR035418">
    <property type="entry name" value="AraC-bd_2"/>
</dbReference>
<dbReference type="EMBL" id="JBEPIJ010000001">
    <property type="protein sequence ID" value="MES0872444.1"/>
    <property type="molecule type" value="Genomic_DNA"/>
</dbReference>
<dbReference type="RefSeq" id="WP_352886327.1">
    <property type="nucleotide sequence ID" value="NZ_JBEPIJ010000001.1"/>
</dbReference>
<evidence type="ECO:0000259" key="4">
    <source>
        <dbReference type="PROSITE" id="PS01124"/>
    </source>
</evidence>
<evidence type="ECO:0000313" key="6">
    <source>
        <dbReference type="Proteomes" id="UP001465331"/>
    </source>
</evidence>
<organism evidence="5 6">
    <name type="scientific">Sinimarinibacterium thermocellulolyticum</name>
    <dbReference type="NCBI Taxonomy" id="3170016"/>
    <lineage>
        <taxon>Bacteria</taxon>
        <taxon>Pseudomonadati</taxon>
        <taxon>Pseudomonadota</taxon>
        <taxon>Gammaproteobacteria</taxon>
        <taxon>Nevskiales</taxon>
        <taxon>Nevskiaceae</taxon>
        <taxon>Sinimarinibacterium</taxon>
    </lineage>
</organism>
<dbReference type="Pfam" id="PF12833">
    <property type="entry name" value="HTH_18"/>
    <property type="match status" value="1"/>
</dbReference>
<sequence>METLFAFDKRNYKDCQQAFRGPRNREYYVGDYSIDPGAVIDVRAERKVVGACSIIRLRSRTRQFFRRTWTHIREDGTDVAVVCFVKRGWLCVSHPGGESVAKAGDFVVTRSMTPFTVESRVGEDGNYELLHLTVPMHMLRRALNDDIKTGFCVPAANRRFALAERILSDLFEDQGEIAEPLAQQLVDAALCVLADAIKGHDARLPGRQSLAERRLHDVLRYIETHLSDPKLSVVAVAKGCGISPRYLSLLLRQHGTPFSELVWSKRLAAARQWLSTARAGEASISEIAYRVGFKSPAHFSRMFKRAFNISPRQYRTNGAATVRAEPQAVVVDGGESRH</sequence>
<proteinExistence type="predicted"/>
<evidence type="ECO:0000256" key="2">
    <source>
        <dbReference type="ARBA" id="ARBA00023125"/>
    </source>
</evidence>
<dbReference type="InterPro" id="IPR009057">
    <property type="entry name" value="Homeodomain-like_sf"/>
</dbReference>
<keyword evidence="2" id="KW-0238">DNA-binding</keyword>
<keyword evidence="6" id="KW-1185">Reference proteome</keyword>
<accession>A0ABV2A5S0</accession>
<evidence type="ECO:0000256" key="1">
    <source>
        <dbReference type="ARBA" id="ARBA00023015"/>
    </source>
</evidence>
<dbReference type="InterPro" id="IPR050204">
    <property type="entry name" value="AraC_XylS_family_regulators"/>
</dbReference>
<dbReference type="SMART" id="SM00342">
    <property type="entry name" value="HTH_ARAC"/>
    <property type="match status" value="1"/>
</dbReference>
<dbReference type="Proteomes" id="UP001465331">
    <property type="component" value="Unassembled WGS sequence"/>
</dbReference>
<evidence type="ECO:0000313" key="5">
    <source>
        <dbReference type="EMBL" id="MES0872444.1"/>
    </source>
</evidence>